<evidence type="ECO:0000313" key="1">
    <source>
        <dbReference type="EMBL" id="OYR73544.1"/>
    </source>
</evidence>
<proteinExistence type="predicted"/>
<dbReference type="RefSeq" id="WP_179235158.1">
    <property type="nucleotide sequence ID" value="NZ_NHPB01000001.1"/>
</dbReference>
<dbReference type="Proteomes" id="UP000216758">
    <property type="component" value="Unassembled WGS sequence"/>
</dbReference>
<evidence type="ECO:0000313" key="2">
    <source>
        <dbReference type="Proteomes" id="UP000216758"/>
    </source>
</evidence>
<protein>
    <submittedName>
        <fullName evidence="1">Uncharacterized protein</fullName>
    </submittedName>
</protein>
<accession>A0A256JXC3</accession>
<gene>
    <name evidence="1" type="ORF">DJ78_00005</name>
</gene>
<reference evidence="1 2" key="1">
    <citation type="journal article" date="2014" name="Front. Microbiol.">
        <title>Population and genomic analysis of the genus Halorubrum.</title>
        <authorList>
            <person name="Fullmer M.S."/>
            <person name="Soucy S.M."/>
            <person name="Swithers K.S."/>
            <person name="Makkay A.M."/>
            <person name="Wheeler R."/>
            <person name="Ventosa A."/>
            <person name="Gogarten J.P."/>
            <person name="Papke R.T."/>
        </authorList>
    </citation>
    <scope>NUCLEOTIDE SEQUENCE [LARGE SCALE GENOMIC DNA]</scope>
    <source>
        <strain evidence="1 2">G37</strain>
    </source>
</reference>
<sequence length="152" mass="17222">FLADITTGLIIVSEKDDKMTGAEMLANLQKFVGERATSEDEDLPDIDQVNEIISSVDIESMGEDLPAEGVDFDKKELEELLEQVSDETLQTQQVQSVDDVANFPFEEANKLVDDVDIVDEVMDDGMREYTRLWLLDVTGDIFNEMEARRERV</sequence>
<organism evidence="1 2">
    <name type="scientific">Halorubrum ezzemoulense</name>
    <name type="common">Halorubrum chaoviator</name>
    <dbReference type="NCBI Taxonomy" id="337243"/>
    <lineage>
        <taxon>Archaea</taxon>
        <taxon>Methanobacteriati</taxon>
        <taxon>Methanobacteriota</taxon>
        <taxon>Stenosarchaea group</taxon>
        <taxon>Halobacteria</taxon>
        <taxon>Halobacteriales</taxon>
        <taxon>Haloferacaceae</taxon>
        <taxon>Halorubrum</taxon>
    </lineage>
</organism>
<comment type="caution">
    <text evidence="1">The sequence shown here is derived from an EMBL/GenBank/DDBJ whole genome shotgun (WGS) entry which is preliminary data.</text>
</comment>
<dbReference type="AlphaFoldDB" id="A0A256JXC3"/>
<dbReference type="EMBL" id="NHPB01000001">
    <property type="protein sequence ID" value="OYR73544.1"/>
    <property type="molecule type" value="Genomic_DNA"/>
</dbReference>
<feature type="non-terminal residue" evidence="1">
    <location>
        <position position="1"/>
    </location>
</feature>
<name>A0A256JXC3_HALEZ</name>